<feature type="transmembrane region" description="Helical" evidence="14">
    <location>
        <begin position="282"/>
        <end position="302"/>
    </location>
</feature>
<evidence type="ECO:0000256" key="7">
    <source>
        <dbReference type="ARBA" id="ARBA00022840"/>
    </source>
</evidence>
<dbReference type="SMART" id="SM00382">
    <property type="entry name" value="AAA"/>
    <property type="match status" value="1"/>
</dbReference>
<evidence type="ECO:0000256" key="1">
    <source>
        <dbReference type="ARBA" id="ARBA00004429"/>
    </source>
</evidence>
<keyword evidence="2" id="KW-0813">Transport</keyword>
<keyword evidence="5 14" id="KW-0812">Transmembrane</keyword>
<evidence type="ECO:0000259" key="15">
    <source>
        <dbReference type="PROSITE" id="PS50893"/>
    </source>
</evidence>
<feature type="transmembrane region" description="Helical" evidence="14">
    <location>
        <begin position="529"/>
        <end position="556"/>
    </location>
</feature>
<evidence type="ECO:0000256" key="12">
    <source>
        <dbReference type="ARBA" id="ARBA00038388"/>
    </source>
</evidence>
<dbReference type="CDD" id="cd03255">
    <property type="entry name" value="ABC_MJ0796_LolCDE_FtsE"/>
    <property type="match status" value="1"/>
</dbReference>
<dbReference type="GO" id="GO:0022857">
    <property type="term" value="F:transmembrane transporter activity"/>
    <property type="evidence" value="ECO:0007669"/>
    <property type="project" value="TreeGrafter"/>
</dbReference>
<evidence type="ECO:0000256" key="8">
    <source>
        <dbReference type="ARBA" id="ARBA00022967"/>
    </source>
</evidence>
<accession>A0A533I9D8</accession>
<organism evidence="16 17">
    <name type="scientific">Paracoccus denitrificans</name>
    <dbReference type="NCBI Taxonomy" id="266"/>
    <lineage>
        <taxon>Bacteria</taxon>
        <taxon>Pseudomonadati</taxon>
        <taxon>Pseudomonadota</taxon>
        <taxon>Alphaproteobacteria</taxon>
        <taxon>Rhodobacterales</taxon>
        <taxon>Paracoccaceae</taxon>
        <taxon>Paracoccus</taxon>
    </lineage>
</organism>
<proteinExistence type="inferred from homology"/>
<evidence type="ECO:0000313" key="17">
    <source>
        <dbReference type="Proteomes" id="UP000315344"/>
    </source>
</evidence>
<dbReference type="GO" id="GO:0005886">
    <property type="term" value="C:plasma membrane"/>
    <property type="evidence" value="ECO:0007669"/>
    <property type="project" value="UniProtKB-SubCell"/>
</dbReference>
<keyword evidence="7" id="KW-0067">ATP-binding</keyword>
<dbReference type="GO" id="GO:0016887">
    <property type="term" value="F:ATP hydrolysis activity"/>
    <property type="evidence" value="ECO:0007669"/>
    <property type="project" value="InterPro"/>
</dbReference>
<evidence type="ECO:0000256" key="5">
    <source>
        <dbReference type="ARBA" id="ARBA00022692"/>
    </source>
</evidence>
<name>A0A533I9D8_PARDE</name>
<dbReference type="AlphaFoldDB" id="A0A533I9D8"/>
<dbReference type="Pfam" id="PF02687">
    <property type="entry name" value="FtsX"/>
    <property type="match status" value="1"/>
</dbReference>
<evidence type="ECO:0000256" key="3">
    <source>
        <dbReference type="ARBA" id="ARBA00022475"/>
    </source>
</evidence>
<keyword evidence="8" id="KW-1278">Translocase</keyword>
<protein>
    <recommendedName>
        <fullName evidence="13">Pyoverdine export ATP-binding/permease protein PvdT</fullName>
    </recommendedName>
</protein>
<dbReference type="GO" id="GO:0005524">
    <property type="term" value="F:ATP binding"/>
    <property type="evidence" value="ECO:0007669"/>
    <property type="project" value="UniProtKB-KW"/>
</dbReference>
<feature type="transmembrane region" description="Helical" evidence="14">
    <location>
        <begin position="576"/>
        <end position="601"/>
    </location>
</feature>
<dbReference type="FunFam" id="3.40.50.300:FF:000032">
    <property type="entry name" value="Export ABC transporter ATP-binding protein"/>
    <property type="match status" value="1"/>
</dbReference>
<feature type="domain" description="ABC transporter" evidence="15">
    <location>
        <begin position="14"/>
        <end position="252"/>
    </location>
</feature>
<dbReference type="EMBL" id="VAFL01000004">
    <property type="protein sequence ID" value="TKW67361.1"/>
    <property type="molecule type" value="Genomic_DNA"/>
</dbReference>
<keyword evidence="3" id="KW-1003">Cell membrane</keyword>
<keyword evidence="6" id="KW-0547">Nucleotide-binding</keyword>
<comment type="caution">
    <text evidence="16">The sequence shown here is derived from an EMBL/GenBank/DDBJ whole genome shotgun (WGS) entry which is preliminary data.</text>
</comment>
<dbReference type="PROSITE" id="PS50893">
    <property type="entry name" value="ABC_TRANSPORTER_2"/>
    <property type="match status" value="1"/>
</dbReference>
<dbReference type="InterPro" id="IPR027417">
    <property type="entry name" value="P-loop_NTPase"/>
</dbReference>
<dbReference type="Gene3D" id="3.40.50.300">
    <property type="entry name" value="P-loop containing nucleotide triphosphate hydrolases"/>
    <property type="match status" value="1"/>
</dbReference>
<dbReference type="InterPro" id="IPR025857">
    <property type="entry name" value="MacB_PCD"/>
</dbReference>
<feature type="transmembrane region" description="Helical" evidence="14">
    <location>
        <begin position="613"/>
        <end position="639"/>
    </location>
</feature>
<dbReference type="PANTHER" id="PTHR30572">
    <property type="entry name" value="MEMBRANE COMPONENT OF TRANSPORTER-RELATED"/>
    <property type="match status" value="1"/>
</dbReference>
<dbReference type="Pfam" id="PF12704">
    <property type="entry name" value="MacB_PCD"/>
    <property type="match status" value="1"/>
</dbReference>
<evidence type="ECO:0000256" key="13">
    <source>
        <dbReference type="ARBA" id="ARBA00041199"/>
    </source>
</evidence>
<dbReference type="InterPro" id="IPR017871">
    <property type="entry name" value="ABC_transporter-like_CS"/>
</dbReference>
<evidence type="ECO:0000256" key="11">
    <source>
        <dbReference type="ARBA" id="ARBA00023251"/>
    </source>
</evidence>
<comment type="similarity">
    <text evidence="12">Belongs to the ABC transporter superfamily. Macrolide exporter (TC 3.A.1.122) family.</text>
</comment>
<dbReference type="InterPro" id="IPR017911">
    <property type="entry name" value="MacB-like_ATP-bd"/>
</dbReference>
<dbReference type="InterPro" id="IPR003439">
    <property type="entry name" value="ABC_transporter-like_ATP-bd"/>
</dbReference>
<gene>
    <name evidence="16" type="primary">macB</name>
    <name evidence="16" type="ORF">DI616_06855</name>
</gene>
<dbReference type="GO" id="GO:0098796">
    <property type="term" value="C:membrane protein complex"/>
    <property type="evidence" value="ECO:0007669"/>
    <property type="project" value="UniProtKB-ARBA"/>
</dbReference>
<comment type="subcellular location">
    <subcellularLocation>
        <location evidence="1">Cell inner membrane</location>
        <topology evidence="1">Multi-pass membrane protein</topology>
    </subcellularLocation>
</comment>
<dbReference type="Pfam" id="PF00005">
    <property type="entry name" value="ABC_tran"/>
    <property type="match status" value="1"/>
</dbReference>
<sequence length="656" mass="68916">MVHTATSAKPGPIISLRGISRSFPSGEDSVTVLHGVDLDIRAGEMVAIIGSSGSGKSTLMNILGCLDRPTSGTYHFDGRDVGALEPDDQAALRRDHFGFIFQRYQLLNDLDAVGNVEVPAIYAREDRDARRQRARDLLTRLGLGARLDHKPAALSGGQQQRVSVARALMNGGEVILADEPTGALDSKSSAELIELLLELNHQGHTIIMVTHDPKVAAHADRIIEISDGRIVADNGGGADQATRHSRTAQQAGRKTATFDLGSVCETFVMAVTTVMAHRMRSFLTMLGIVIGIASVVLVVAIGSGSQEKVLENISSLGTNTFTIRAGSGFGARGASRIETLVPTDATALAGEAYADGVSPAVSASVSGRSGGTEATVSVNGVTNDYFPLHSYTTVSGSLFDASDLGDRAQVAVIDEDTQDSFFAEGENPIGQVLQLGNVPVRIIGVVRASGASFGPSSLNVWMPYTTVMARMSGQTYLDSITVRVADGHEMEEVQQQITALLVARHGTQDFFLQNSDTIRETITSTSQTMALLIAAIAVISLVVGGIGVMNIMLVSVIERTKEIGVRVAIGARRSDILAQFLTEAVLVCLAGGMLGIALALVGGTLASSISDEIRLSFSTLSIVAAFLSSTAIGIGFGYLPARSAAKLDPVVALSRE</sequence>
<dbReference type="InterPro" id="IPR003838">
    <property type="entry name" value="ABC3_permease_C"/>
</dbReference>
<keyword evidence="4" id="KW-0997">Cell inner membrane</keyword>
<evidence type="ECO:0000256" key="6">
    <source>
        <dbReference type="ARBA" id="ARBA00022741"/>
    </source>
</evidence>
<evidence type="ECO:0000256" key="10">
    <source>
        <dbReference type="ARBA" id="ARBA00023136"/>
    </source>
</evidence>
<evidence type="ECO:0000256" key="4">
    <source>
        <dbReference type="ARBA" id="ARBA00022519"/>
    </source>
</evidence>
<dbReference type="InterPro" id="IPR050250">
    <property type="entry name" value="Macrolide_Exporter_MacB"/>
</dbReference>
<evidence type="ECO:0000313" key="16">
    <source>
        <dbReference type="EMBL" id="TKW67361.1"/>
    </source>
</evidence>
<dbReference type="PANTHER" id="PTHR30572:SF14">
    <property type="entry name" value="MACROLIDE EXPORT ATP-BINDING_PERMEASE PROTEIN MACB"/>
    <property type="match status" value="1"/>
</dbReference>
<dbReference type="SUPFAM" id="SSF52540">
    <property type="entry name" value="P-loop containing nucleoside triphosphate hydrolases"/>
    <property type="match status" value="1"/>
</dbReference>
<dbReference type="GO" id="GO:0046677">
    <property type="term" value="P:response to antibiotic"/>
    <property type="evidence" value="ECO:0007669"/>
    <property type="project" value="UniProtKB-KW"/>
</dbReference>
<evidence type="ECO:0000256" key="2">
    <source>
        <dbReference type="ARBA" id="ARBA00022448"/>
    </source>
</evidence>
<keyword evidence="11" id="KW-0046">Antibiotic resistance</keyword>
<evidence type="ECO:0000256" key="9">
    <source>
        <dbReference type="ARBA" id="ARBA00022989"/>
    </source>
</evidence>
<keyword evidence="10 14" id="KW-0472">Membrane</keyword>
<dbReference type="Proteomes" id="UP000315344">
    <property type="component" value="Unassembled WGS sequence"/>
</dbReference>
<evidence type="ECO:0000256" key="14">
    <source>
        <dbReference type="SAM" id="Phobius"/>
    </source>
</evidence>
<dbReference type="InterPro" id="IPR003593">
    <property type="entry name" value="AAA+_ATPase"/>
</dbReference>
<dbReference type="PROSITE" id="PS00211">
    <property type="entry name" value="ABC_TRANSPORTER_1"/>
    <property type="match status" value="1"/>
</dbReference>
<keyword evidence="9 14" id="KW-1133">Transmembrane helix</keyword>
<reference evidence="16 17" key="1">
    <citation type="journal article" date="2017" name="Nat. Commun.">
        <title>In situ click chemistry generation of cyclooxygenase-2 inhibitors.</title>
        <authorList>
            <person name="Bhardwaj A."/>
            <person name="Kaur J."/>
            <person name="Wuest M."/>
            <person name="Wuest F."/>
        </authorList>
    </citation>
    <scope>NUCLEOTIDE SEQUENCE [LARGE SCALE GENOMIC DNA]</scope>
    <source>
        <strain evidence="16">S2_012_000_R3_94</strain>
    </source>
</reference>